<proteinExistence type="predicted"/>
<evidence type="ECO:0000313" key="8">
    <source>
        <dbReference type="EMBL" id="QWU85935.1"/>
    </source>
</evidence>
<name>A0ABX8HYZ9_9ASCO</name>
<keyword evidence="2" id="KW-0805">Transcription regulation</keyword>
<dbReference type="Proteomes" id="UP000825434">
    <property type="component" value="Chromosome 1"/>
</dbReference>
<gene>
    <name evidence="8" type="ORF">CA3LBN_000153</name>
</gene>
<keyword evidence="3" id="KW-0238">DNA-binding</keyword>
<feature type="compositionally biased region" description="Basic and acidic residues" evidence="6">
    <location>
        <begin position="61"/>
        <end position="71"/>
    </location>
</feature>
<protein>
    <recommendedName>
        <fullName evidence="7">Xylanolytic transcriptional activator regulatory domain-containing protein</fullName>
    </recommendedName>
</protein>
<feature type="compositionally biased region" description="Low complexity" evidence="6">
    <location>
        <begin position="42"/>
        <end position="55"/>
    </location>
</feature>
<keyword evidence="4" id="KW-0804">Transcription</keyword>
<keyword evidence="9" id="KW-1185">Reference proteome</keyword>
<dbReference type="SMART" id="SM00906">
    <property type="entry name" value="Fungal_trans"/>
    <property type="match status" value="1"/>
</dbReference>
<dbReference type="EMBL" id="CP076661">
    <property type="protein sequence ID" value="QWU85935.1"/>
    <property type="molecule type" value="Genomic_DNA"/>
</dbReference>
<feature type="compositionally biased region" description="Basic and acidic residues" evidence="6">
    <location>
        <begin position="282"/>
        <end position="292"/>
    </location>
</feature>
<evidence type="ECO:0000256" key="1">
    <source>
        <dbReference type="ARBA" id="ARBA00004123"/>
    </source>
</evidence>
<feature type="region of interest" description="Disordered" evidence="6">
    <location>
        <begin position="282"/>
        <end position="306"/>
    </location>
</feature>
<evidence type="ECO:0000256" key="6">
    <source>
        <dbReference type="SAM" id="MobiDB-lite"/>
    </source>
</evidence>
<dbReference type="InterPro" id="IPR051089">
    <property type="entry name" value="prtT"/>
</dbReference>
<dbReference type="InterPro" id="IPR007219">
    <property type="entry name" value="XnlR_reg_dom"/>
</dbReference>
<comment type="subcellular location">
    <subcellularLocation>
        <location evidence="1">Nucleus</location>
    </subcellularLocation>
</comment>
<evidence type="ECO:0000256" key="5">
    <source>
        <dbReference type="ARBA" id="ARBA00023242"/>
    </source>
</evidence>
<organism evidence="8 9">
    <name type="scientific">Candidozyma haemuli</name>
    <dbReference type="NCBI Taxonomy" id="45357"/>
    <lineage>
        <taxon>Eukaryota</taxon>
        <taxon>Fungi</taxon>
        <taxon>Dikarya</taxon>
        <taxon>Ascomycota</taxon>
        <taxon>Saccharomycotina</taxon>
        <taxon>Pichiomycetes</taxon>
        <taxon>Metschnikowiaceae</taxon>
        <taxon>Candidozyma</taxon>
    </lineage>
</organism>
<dbReference type="PANTHER" id="PTHR31845">
    <property type="entry name" value="FINGER DOMAIN PROTEIN, PUTATIVE-RELATED"/>
    <property type="match status" value="1"/>
</dbReference>
<keyword evidence="5" id="KW-0539">Nucleus</keyword>
<reference evidence="8 9" key="1">
    <citation type="submission" date="2021-06" db="EMBL/GenBank/DDBJ databases">
        <title>Candida outbreak in Lebanon.</title>
        <authorList>
            <person name="Finianos M."/>
        </authorList>
    </citation>
    <scope>NUCLEOTIDE SEQUENCE [LARGE SCALE GENOMIC DNA]</scope>
    <source>
        <strain evidence="8">CA3LBN</strain>
    </source>
</reference>
<evidence type="ECO:0000256" key="4">
    <source>
        <dbReference type="ARBA" id="ARBA00023163"/>
    </source>
</evidence>
<dbReference type="Pfam" id="PF04082">
    <property type="entry name" value="Fungal_trans"/>
    <property type="match status" value="1"/>
</dbReference>
<dbReference type="CDD" id="cd12148">
    <property type="entry name" value="fungal_TF_MHR"/>
    <property type="match status" value="1"/>
</dbReference>
<accession>A0ABX8HYZ9</accession>
<evidence type="ECO:0000256" key="2">
    <source>
        <dbReference type="ARBA" id="ARBA00023015"/>
    </source>
</evidence>
<dbReference type="PANTHER" id="PTHR31845:SF21">
    <property type="entry name" value="REGULATORY PROTEIN LEU3"/>
    <property type="match status" value="1"/>
</dbReference>
<feature type="region of interest" description="Disordered" evidence="6">
    <location>
        <begin position="23"/>
        <end position="71"/>
    </location>
</feature>
<evidence type="ECO:0000259" key="7">
    <source>
        <dbReference type="SMART" id="SM00906"/>
    </source>
</evidence>
<evidence type="ECO:0000313" key="9">
    <source>
        <dbReference type="Proteomes" id="UP000825434"/>
    </source>
</evidence>
<feature type="domain" description="Xylanolytic transcriptional activator regulatory" evidence="7">
    <location>
        <begin position="198"/>
        <end position="274"/>
    </location>
</feature>
<sequence>MENKLNSFESKFDSLVEALRSNQRYNGPELEGPPKFPAIKDSSSGGHSYSNSIASTPDSSESERSSEGKRSAHQDYFLLKRRRTEQEDFRDSVITLQEAKLLFRFFDTNISQQLFGFEIDKLQVSQIWVTSPLLICAVCCIAAMHYPDPEISTKQAALQQHLHKLCSGILFQPKPKSDTEGFNIILALILCSFWLADSQRFTGLALQLAKEFGLNRPVSESDDQSTLNPKDRLKLWYLLYVLDGQQCMSLNRQSLFDSDDYSITHSRKLLLRDKKPLEISEHADSDASKDKAVVPSQNSAVKAEDSKSNISHLTDLRLVSQVEYNVAIREAFKGNAWDLIAPSAFGIPSKSNLELDKWMVSWTVLLAPVNNGAVWSSKSTLIYYNFAKMHINCSALRELQVETGSESVIFPKWERYHQLRQKADLVTDQAHKQEVSDSDDSDDEDELISNRELITHDQTLLSLNIAMNAAQTVLNLVLSDKDILNNLRYVPLHIHIMLYYAALLLVNPPPTDGRKVEDIKQDSYFIKIIESLRTAKLLQKKIYMNLPTDKSFGNRFIESLDDVIVDRSRRLKVELEESELPSSTKSELLEQMSSLQFFDDRLEVLNGSKSSSRESSPRAAGIAAWPGSHHDTEYEALVAKLEKVDRINQQLTYACKCLRRKVSRCLKHSVSVGGIMQILSSKHMGQKFPNEPITKTIEEEYVQGYNYAISRIVSESTFILKDFKKETNKSCGILRGWIRHVKLVVLKCDMYTKIASGCPACSRLMERRESPNMGSIRSQALSKSENLKKHPIKELPIFLNACERGLHMVCSMMASIQMEISLHFVIELEGFLVSWENGEGDVFRNLMENIDRKK</sequence>
<evidence type="ECO:0000256" key="3">
    <source>
        <dbReference type="ARBA" id="ARBA00023125"/>
    </source>
</evidence>